<comment type="similarity">
    <text evidence="1">Belongs to the UPF0251 family.</text>
</comment>
<gene>
    <name evidence="2" type="ORF">SAMN05444515_10970</name>
</gene>
<evidence type="ECO:0000313" key="3">
    <source>
        <dbReference type="Proteomes" id="UP000199256"/>
    </source>
</evidence>
<protein>
    <submittedName>
        <fullName evidence="2">Predicted DNA-binding protein, UPF0251 family</fullName>
    </submittedName>
</protein>
<dbReference type="STRING" id="1396821.SAMN05444515_10970"/>
<organism evidence="2 3">
    <name type="scientific">Ectothiorhodospira marina</name>
    <dbReference type="NCBI Taxonomy" id="1396821"/>
    <lineage>
        <taxon>Bacteria</taxon>
        <taxon>Pseudomonadati</taxon>
        <taxon>Pseudomonadota</taxon>
        <taxon>Gammaproteobacteria</taxon>
        <taxon>Chromatiales</taxon>
        <taxon>Ectothiorhodospiraceae</taxon>
        <taxon>Ectothiorhodospira</taxon>
    </lineage>
</organism>
<reference evidence="3" key="1">
    <citation type="submission" date="2016-10" db="EMBL/GenBank/DDBJ databases">
        <authorList>
            <person name="Varghese N."/>
            <person name="Submissions S."/>
        </authorList>
    </citation>
    <scope>NUCLEOTIDE SEQUENCE [LARGE SCALE GENOMIC DNA]</scope>
    <source>
        <strain evidence="3">DSM 241</strain>
    </source>
</reference>
<dbReference type="AlphaFoldDB" id="A0A1H7MFU8"/>
<dbReference type="EMBL" id="FOAA01000009">
    <property type="protein sequence ID" value="SEL09575.1"/>
    <property type="molecule type" value="Genomic_DNA"/>
</dbReference>
<accession>A0A1H7MFU8</accession>
<dbReference type="PANTHER" id="PTHR37478">
    <property type="match status" value="1"/>
</dbReference>
<dbReference type="Pfam" id="PF02001">
    <property type="entry name" value="DUF134"/>
    <property type="match status" value="1"/>
</dbReference>
<evidence type="ECO:0000256" key="1">
    <source>
        <dbReference type="ARBA" id="ARBA00009350"/>
    </source>
</evidence>
<keyword evidence="2" id="KW-0238">DNA-binding</keyword>
<dbReference type="GO" id="GO:0003677">
    <property type="term" value="F:DNA binding"/>
    <property type="evidence" value="ECO:0007669"/>
    <property type="project" value="UniProtKB-KW"/>
</dbReference>
<dbReference type="InterPro" id="IPR002852">
    <property type="entry name" value="UPF0251"/>
</dbReference>
<dbReference type="Proteomes" id="UP000199256">
    <property type="component" value="Unassembled WGS sequence"/>
</dbReference>
<sequence>MYFKPAGVPLRELEESVLEMEEVEALRLADLEGQYQEEAARSMGVSRTTFSRILDSGRRKVADAVLRGKAIRISNGLPEQDAPELPCKVLGRCPMCDQPLETTETG</sequence>
<keyword evidence="3" id="KW-1185">Reference proteome</keyword>
<evidence type="ECO:0000313" key="2">
    <source>
        <dbReference type="EMBL" id="SEL09575.1"/>
    </source>
</evidence>
<proteinExistence type="inferred from homology"/>
<dbReference type="PANTHER" id="PTHR37478:SF2">
    <property type="entry name" value="UPF0251 PROTEIN TK0562"/>
    <property type="match status" value="1"/>
</dbReference>
<name>A0A1H7MFU8_9GAMM</name>